<feature type="domain" description="Histidine kinase" evidence="16">
    <location>
        <begin position="441"/>
        <end position="637"/>
    </location>
</feature>
<evidence type="ECO:0000313" key="18">
    <source>
        <dbReference type="EMBL" id="EGV18396.1"/>
    </source>
</evidence>
<dbReference type="Gene3D" id="1.20.5.1930">
    <property type="match status" value="1"/>
</dbReference>
<dbReference type="InterPro" id="IPR042295">
    <property type="entry name" value="NarX-like_N_sf"/>
</dbReference>
<name>F9UBS8_9GAMM</name>
<dbReference type="InterPro" id="IPR003594">
    <property type="entry name" value="HATPase_dom"/>
</dbReference>
<keyword evidence="5" id="KW-0597">Phosphoprotein</keyword>
<dbReference type="GO" id="GO:0046983">
    <property type="term" value="F:protein dimerization activity"/>
    <property type="evidence" value="ECO:0007669"/>
    <property type="project" value="UniProtKB-UniRule"/>
</dbReference>
<protein>
    <recommendedName>
        <fullName evidence="14">Sensor protein</fullName>
        <ecNumber evidence="14">2.7.13.3</ecNumber>
    </recommendedName>
</protein>
<dbReference type="InterPro" id="IPR036890">
    <property type="entry name" value="HATPase_C_sf"/>
</dbReference>
<dbReference type="InterPro" id="IPR029095">
    <property type="entry name" value="NarX-like_N"/>
</dbReference>
<dbReference type="CDD" id="cd06225">
    <property type="entry name" value="HAMP"/>
    <property type="match status" value="1"/>
</dbReference>
<reference evidence="18 19" key="1">
    <citation type="submission" date="2011-06" db="EMBL/GenBank/DDBJ databases">
        <title>The draft genome of Thiocapsa marina 5811.</title>
        <authorList>
            <consortium name="US DOE Joint Genome Institute (JGI-PGF)"/>
            <person name="Lucas S."/>
            <person name="Han J."/>
            <person name="Cheng J.-F."/>
            <person name="Goodwin L."/>
            <person name="Pitluck S."/>
            <person name="Peters L."/>
            <person name="Land M.L."/>
            <person name="Hauser L."/>
            <person name="Vogl K."/>
            <person name="Liu Z."/>
            <person name="Imhoff J."/>
            <person name="Thiel V."/>
            <person name="Frigaard N.-U."/>
            <person name="Bryant D."/>
            <person name="Woyke T.J."/>
        </authorList>
    </citation>
    <scope>NUCLEOTIDE SEQUENCE [LARGE SCALE GENOMIC DNA]</scope>
    <source>
        <strain evidence="18 19">5811</strain>
    </source>
</reference>
<dbReference type="eggNOG" id="COG3850">
    <property type="taxonomic scope" value="Bacteria"/>
</dbReference>
<dbReference type="Pfam" id="PF00672">
    <property type="entry name" value="HAMP"/>
    <property type="match status" value="1"/>
</dbReference>
<accession>F9UBS8</accession>
<gene>
    <name evidence="18" type="ORF">ThimaDRAFT_2380</name>
</gene>
<dbReference type="OrthoDB" id="9811306at2"/>
<dbReference type="STRING" id="768671.ThimaDRAFT_2380"/>
<dbReference type="PROSITE" id="PS50885">
    <property type="entry name" value="HAMP"/>
    <property type="match status" value="1"/>
</dbReference>
<comment type="catalytic activity">
    <reaction evidence="1 14">
        <text>ATP + protein L-histidine = ADP + protein N-phospho-L-histidine.</text>
        <dbReference type="EC" id="2.7.13.3"/>
    </reaction>
</comment>
<keyword evidence="7 15" id="KW-0812">Transmembrane</keyword>
<dbReference type="PROSITE" id="PS50109">
    <property type="entry name" value="HIS_KIN"/>
    <property type="match status" value="1"/>
</dbReference>
<dbReference type="Pfam" id="PF07730">
    <property type="entry name" value="HisKA_3"/>
    <property type="match status" value="1"/>
</dbReference>
<dbReference type="PIRSF" id="PIRSF003167">
    <property type="entry name" value="STHK_NarX/NarQ"/>
    <property type="match status" value="1"/>
</dbReference>
<dbReference type="AlphaFoldDB" id="F9UBS8"/>
<dbReference type="CDD" id="cd16917">
    <property type="entry name" value="HATPase_UhpB-NarQ-NarX-like"/>
    <property type="match status" value="1"/>
</dbReference>
<evidence type="ECO:0000256" key="6">
    <source>
        <dbReference type="ARBA" id="ARBA00022679"/>
    </source>
</evidence>
<organism evidence="18 19">
    <name type="scientific">Thiocapsa marina 5811</name>
    <dbReference type="NCBI Taxonomy" id="768671"/>
    <lineage>
        <taxon>Bacteria</taxon>
        <taxon>Pseudomonadati</taxon>
        <taxon>Pseudomonadota</taxon>
        <taxon>Gammaproteobacteria</taxon>
        <taxon>Chromatiales</taxon>
        <taxon>Chromatiaceae</taxon>
        <taxon>Thiocapsa</taxon>
    </lineage>
</organism>
<keyword evidence="6 14" id="KW-0808">Transferase</keyword>
<evidence type="ECO:0000259" key="16">
    <source>
        <dbReference type="PROSITE" id="PS50109"/>
    </source>
</evidence>
<sequence length="650" mass="71692">MSSLLPRSFHRSILLGVGSLMSVVVVLAILSMLISGSVGRATQGLAAAVNQSGSLRMQSYRIGMALADARVPADLRADRVEALADELEQRLASPRLVDIIPRRADEEIRAGYERIRADWEARMRPQVAADIARLRALDRGPSGEPPTMTYLADVDGFVERIDALVGELERITEARLAMLRVVQTVALVLTVIVVLVTMVLVIGRVIQPLAELLECADRSRRGDFSRRTRFTGSDELGRLGESMNRMAADLSQLYSDLEGRVAEKTRDLERSNQTLELLYGVGQALHETPISTPMFERVLQEIRVKLRLRAVTLCLDEAQDPHPDLAPRRKDGRACVTASDEGERRVACSSDGCPICREAEPYHPALRALGRGDRRPPVSFAVADQDRAFGVLIVELERDQTLPPWQGRLLASLATLIGTALSLHRRQRDGRRLALFEERGVIARELHDSLAQSLSYLKIQASRLDALLVAGARPERSRAVLAELRAGVDTAYRQLRELLTTFRLKMDDRGLNAALESTVAEYRKRGTTEIRLDNRLPASLLSPNEEIHVLQIVREALSNVIRHAGAANAVLRVSVGDPGIRVTLDDDGRGIDPHIVRRGHYGLSIMRERAAGLGGDIEIAPGPRGGTRVRVTFPSRRTRDIDTTDAVHAS</sequence>
<keyword evidence="11 15" id="KW-1133">Transmembrane helix</keyword>
<keyword evidence="4 14" id="KW-0997">Cell inner membrane</keyword>
<keyword evidence="10 14" id="KW-0067">ATP-binding</keyword>
<dbReference type="EMBL" id="AFWV01000007">
    <property type="protein sequence ID" value="EGV18396.1"/>
    <property type="molecule type" value="Genomic_DNA"/>
</dbReference>
<feature type="transmembrane region" description="Helical" evidence="15">
    <location>
        <begin position="12"/>
        <end position="34"/>
    </location>
</feature>
<dbReference type="PANTHER" id="PTHR24421:SF10">
    <property type="entry name" value="NITRATE_NITRITE SENSOR PROTEIN NARQ"/>
    <property type="match status" value="1"/>
</dbReference>
<dbReference type="InterPro" id="IPR011712">
    <property type="entry name" value="Sig_transdc_His_kin_sub3_dim/P"/>
</dbReference>
<evidence type="ECO:0000256" key="4">
    <source>
        <dbReference type="ARBA" id="ARBA00022519"/>
    </source>
</evidence>
<dbReference type="SUPFAM" id="SSF55874">
    <property type="entry name" value="ATPase domain of HSP90 chaperone/DNA topoisomerase II/histidine kinase"/>
    <property type="match status" value="1"/>
</dbReference>
<evidence type="ECO:0000256" key="12">
    <source>
        <dbReference type="ARBA" id="ARBA00023012"/>
    </source>
</evidence>
<dbReference type="InterPro" id="IPR003660">
    <property type="entry name" value="HAMP_dom"/>
</dbReference>
<dbReference type="PATRIC" id="fig|768671.3.peg.2521"/>
<dbReference type="Pfam" id="PF02518">
    <property type="entry name" value="HATPase_c"/>
    <property type="match status" value="1"/>
</dbReference>
<keyword evidence="12 14" id="KW-0902">Two-component regulatory system</keyword>
<dbReference type="InterPro" id="IPR005467">
    <property type="entry name" value="His_kinase_dom"/>
</dbReference>
<evidence type="ECO:0000256" key="3">
    <source>
        <dbReference type="ARBA" id="ARBA00022475"/>
    </source>
</evidence>
<evidence type="ECO:0000256" key="9">
    <source>
        <dbReference type="ARBA" id="ARBA00022777"/>
    </source>
</evidence>
<evidence type="ECO:0000256" key="5">
    <source>
        <dbReference type="ARBA" id="ARBA00022553"/>
    </source>
</evidence>
<keyword evidence="9 14" id="KW-0418">Kinase</keyword>
<dbReference type="Pfam" id="PF13675">
    <property type="entry name" value="PilJ"/>
    <property type="match status" value="1"/>
</dbReference>
<dbReference type="GO" id="GO:0000155">
    <property type="term" value="F:phosphorelay sensor kinase activity"/>
    <property type="evidence" value="ECO:0007669"/>
    <property type="project" value="UniProtKB-UniRule"/>
</dbReference>
<dbReference type="Gene3D" id="3.30.565.10">
    <property type="entry name" value="Histidine kinase-like ATPase, C-terminal domain"/>
    <property type="match status" value="1"/>
</dbReference>
<dbReference type="GO" id="GO:0005886">
    <property type="term" value="C:plasma membrane"/>
    <property type="evidence" value="ECO:0007669"/>
    <property type="project" value="UniProtKB-SubCell"/>
</dbReference>
<dbReference type="InterPro" id="IPR050482">
    <property type="entry name" value="Sensor_HK_TwoCompSys"/>
</dbReference>
<evidence type="ECO:0000256" key="10">
    <source>
        <dbReference type="ARBA" id="ARBA00022840"/>
    </source>
</evidence>
<dbReference type="RefSeq" id="WP_007193255.1">
    <property type="nucleotide sequence ID" value="NZ_AFWV01000007.1"/>
</dbReference>
<evidence type="ECO:0000256" key="15">
    <source>
        <dbReference type="SAM" id="Phobius"/>
    </source>
</evidence>
<keyword evidence="8 14" id="KW-0547">Nucleotide-binding</keyword>
<dbReference type="EC" id="2.7.13.3" evidence="14"/>
<keyword evidence="3 14" id="KW-1003">Cell membrane</keyword>
<evidence type="ECO:0000256" key="14">
    <source>
        <dbReference type="PIRNR" id="PIRNR003167"/>
    </source>
</evidence>
<dbReference type="Gene3D" id="6.10.340.10">
    <property type="match status" value="1"/>
</dbReference>
<keyword evidence="19" id="KW-1185">Reference proteome</keyword>
<feature type="transmembrane region" description="Helical" evidence="15">
    <location>
        <begin position="185"/>
        <end position="206"/>
    </location>
</feature>
<dbReference type="Gene3D" id="1.20.120.960">
    <property type="entry name" value="Histidine kinase NarX, sensor domain"/>
    <property type="match status" value="1"/>
</dbReference>
<evidence type="ECO:0000256" key="8">
    <source>
        <dbReference type="ARBA" id="ARBA00022741"/>
    </source>
</evidence>
<dbReference type="PANTHER" id="PTHR24421">
    <property type="entry name" value="NITRATE/NITRITE SENSOR PROTEIN NARX-RELATED"/>
    <property type="match status" value="1"/>
</dbReference>
<dbReference type="Proteomes" id="UP000005459">
    <property type="component" value="Unassembled WGS sequence"/>
</dbReference>
<evidence type="ECO:0000256" key="2">
    <source>
        <dbReference type="ARBA" id="ARBA00004429"/>
    </source>
</evidence>
<evidence type="ECO:0000313" key="19">
    <source>
        <dbReference type="Proteomes" id="UP000005459"/>
    </source>
</evidence>
<evidence type="ECO:0000256" key="13">
    <source>
        <dbReference type="ARBA" id="ARBA00023136"/>
    </source>
</evidence>
<dbReference type="SMART" id="SM00304">
    <property type="entry name" value="HAMP"/>
    <property type="match status" value="1"/>
</dbReference>
<evidence type="ECO:0000256" key="11">
    <source>
        <dbReference type="ARBA" id="ARBA00022989"/>
    </source>
</evidence>
<feature type="domain" description="HAMP" evidence="17">
    <location>
        <begin position="203"/>
        <end position="255"/>
    </location>
</feature>
<evidence type="ECO:0000256" key="1">
    <source>
        <dbReference type="ARBA" id="ARBA00000085"/>
    </source>
</evidence>
<comment type="subcellular location">
    <subcellularLocation>
        <location evidence="2">Cell inner membrane</location>
        <topology evidence="2">Multi-pass membrane protein</topology>
    </subcellularLocation>
</comment>
<keyword evidence="13 14" id="KW-0472">Membrane</keyword>
<dbReference type="SMART" id="SM00387">
    <property type="entry name" value="HATPase_c"/>
    <property type="match status" value="1"/>
</dbReference>
<dbReference type="InterPro" id="IPR016380">
    <property type="entry name" value="Sig_transdc_His_kin_NarX/NarQ"/>
</dbReference>
<dbReference type="GO" id="GO:0005524">
    <property type="term" value="F:ATP binding"/>
    <property type="evidence" value="ECO:0007669"/>
    <property type="project" value="UniProtKB-UniRule"/>
</dbReference>
<evidence type="ECO:0000256" key="7">
    <source>
        <dbReference type="ARBA" id="ARBA00022692"/>
    </source>
</evidence>
<evidence type="ECO:0000259" key="17">
    <source>
        <dbReference type="PROSITE" id="PS50885"/>
    </source>
</evidence>
<dbReference type="SUPFAM" id="SSF158472">
    <property type="entry name" value="HAMP domain-like"/>
    <property type="match status" value="1"/>
</dbReference>
<dbReference type="CDD" id="cd19408">
    <property type="entry name" value="NarX_NarQ_sensor"/>
    <property type="match status" value="1"/>
</dbReference>
<proteinExistence type="predicted"/>